<protein>
    <submittedName>
        <fullName evidence="2">Uncharacterized protein</fullName>
    </submittedName>
</protein>
<name>A0AAV9GSN8_9PEZI</name>
<feature type="transmembrane region" description="Helical" evidence="1">
    <location>
        <begin position="578"/>
        <end position="598"/>
    </location>
</feature>
<keyword evidence="1" id="KW-1133">Transmembrane helix</keyword>
<dbReference type="Pfam" id="PF11915">
    <property type="entry name" value="DUF3433"/>
    <property type="match status" value="1"/>
</dbReference>
<keyword evidence="3" id="KW-1185">Reference proteome</keyword>
<evidence type="ECO:0000313" key="2">
    <source>
        <dbReference type="EMBL" id="KAK4451308.1"/>
    </source>
</evidence>
<dbReference type="InterPro" id="IPR021840">
    <property type="entry name" value="DUF3433"/>
</dbReference>
<dbReference type="Proteomes" id="UP001321760">
    <property type="component" value="Unassembled WGS sequence"/>
</dbReference>
<dbReference type="EMBL" id="MU865929">
    <property type="protein sequence ID" value="KAK4451308.1"/>
    <property type="molecule type" value="Genomic_DNA"/>
</dbReference>
<evidence type="ECO:0000313" key="3">
    <source>
        <dbReference type="Proteomes" id="UP001321760"/>
    </source>
</evidence>
<sequence length="1073" mass="117241">MALTLPRRSFLALFGLVLLLVLAAIEGLLRFGPTAFLTLLAVLWARVDHQSKLIAPWLRLSRRPSHPTRTLQLDYLSDFLPWSVFKAARNKNFIVCITSAVSVLLKVLIIISTGLITLSWTPVSYDSYPMVAQSVFKNSNAGLANSGTLAYYMMSGHAQRNLTYPDGLFGGYAFQTIQSGSQTPERTNVTVDAFRGSLDYPDCKIRLLQLNGPTYRCDNCTTTFARYAPVWCDGTGSDGELGRERRIFVLFGGMNYVTDTSRNLSTHLPVPRHPFNATLQRSSQLLCIPKFNIGKVEVVRDRADIINLTPVPSSFIRTLDAVDPWGVATAHFNVTNSVLNNLKGQEQFRIGVNISETLVDVDSYMELAIETQVPSGASAASLFDVNALHQLAEGYYQQSTAIIARQALLEPASVEVRGTATVFADRLLVRAWAAHWMAGILAFCTMIILVALVLHDGMASLIQQSDDLVARLRFSGTASDKQLGNALESTHFYSENMVDSTGQERFSLRDAGGGEFAGAKPFPQIRSLQAHPAIVHPATRTTLCVILAGLVVAVEVMLRKSIKDDGLGDEGEGAFIHYTWTTIPAVVLGAVAMVVSAMEFRIRCLAPYVTLNRQVGTQAFMSLDLLDMSLPRLLYREIRVSNIGALTATLAVSFAHNPASFYSDLRAAEVSSLILTSNYTYGKLAYEDLAFPQLVFSDPSVAQSDLMLNDSSVSIDVVVPAVRGKMHCRLYDRSMIRTNLTLETSSLGAVVNPLRLDIGGEGCVRPQEYDVEFGTNPETTYFGLAKEGFDDHGIKGCSDLVHIWGKMDYAAEPVVRHVAALGCNMTMEAVDVDVTFSGTVLDIDKQKPPRPREDTARVSRIWERNETCQDERAGQMTPFFQLLTTSPWAVPEFDLGDAAADEKVMEAIKFQNGIIIAQSLALNQQPANVSNATFAEPRPGDNDAQLVFDATVTLRDARRRVVQDALSTRVLEGLLGATLLLLIASWIFMRKTAVLASSPTSIASRAALIAGGNLLSLLPENAQARGPEEIAAVLGTGTHFQMGWGAVKRFGIFAARAGKEDAKLEAQFGHQTI</sequence>
<dbReference type="PANTHER" id="PTHR37544:SF3">
    <property type="entry name" value="SPRAY"/>
    <property type="match status" value="1"/>
</dbReference>
<keyword evidence="1" id="KW-0812">Transmembrane</keyword>
<comment type="caution">
    <text evidence="2">The sequence shown here is derived from an EMBL/GenBank/DDBJ whole genome shotgun (WGS) entry which is preliminary data.</text>
</comment>
<proteinExistence type="predicted"/>
<feature type="transmembrane region" description="Helical" evidence="1">
    <location>
        <begin position="541"/>
        <end position="558"/>
    </location>
</feature>
<keyword evidence="1" id="KW-0472">Membrane</keyword>
<feature type="transmembrane region" description="Helical" evidence="1">
    <location>
        <begin position="432"/>
        <end position="454"/>
    </location>
</feature>
<reference evidence="2" key="1">
    <citation type="journal article" date="2023" name="Mol. Phylogenet. Evol.">
        <title>Genome-scale phylogeny and comparative genomics of the fungal order Sordariales.</title>
        <authorList>
            <person name="Hensen N."/>
            <person name="Bonometti L."/>
            <person name="Westerberg I."/>
            <person name="Brannstrom I.O."/>
            <person name="Guillou S."/>
            <person name="Cros-Aarteil S."/>
            <person name="Calhoun S."/>
            <person name="Haridas S."/>
            <person name="Kuo A."/>
            <person name="Mondo S."/>
            <person name="Pangilinan J."/>
            <person name="Riley R."/>
            <person name="LaButti K."/>
            <person name="Andreopoulos B."/>
            <person name="Lipzen A."/>
            <person name="Chen C."/>
            <person name="Yan M."/>
            <person name="Daum C."/>
            <person name="Ng V."/>
            <person name="Clum A."/>
            <person name="Steindorff A."/>
            <person name="Ohm R.A."/>
            <person name="Martin F."/>
            <person name="Silar P."/>
            <person name="Natvig D.O."/>
            <person name="Lalanne C."/>
            <person name="Gautier V."/>
            <person name="Ament-Velasquez S.L."/>
            <person name="Kruys A."/>
            <person name="Hutchinson M.I."/>
            <person name="Powell A.J."/>
            <person name="Barry K."/>
            <person name="Miller A.N."/>
            <person name="Grigoriev I.V."/>
            <person name="Debuchy R."/>
            <person name="Gladieux P."/>
            <person name="Hiltunen Thoren M."/>
            <person name="Johannesson H."/>
        </authorList>
    </citation>
    <scope>NUCLEOTIDE SEQUENCE</scope>
    <source>
        <strain evidence="2">PSN243</strain>
    </source>
</reference>
<gene>
    <name evidence="2" type="ORF">QBC34DRAFT_459031</name>
</gene>
<accession>A0AAV9GSN8</accession>
<feature type="transmembrane region" description="Helical" evidence="1">
    <location>
        <begin position="970"/>
        <end position="989"/>
    </location>
</feature>
<organism evidence="2 3">
    <name type="scientific">Podospora aff. communis PSN243</name>
    <dbReference type="NCBI Taxonomy" id="3040156"/>
    <lineage>
        <taxon>Eukaryota</taxon>
        <taxon>Fungi</taxon>
        <taxon>Dikarya</taxon>
        <taxon>Ascomycota</taxon>
        <taxon>Pezizomycotina</taxon>
        <taxon>Sordariomycetes</taxon>
        <taxon>Sordariomycetidae</taxon>
        <taxon>Sordariales</taxon>
        <taxon>Podosporaceae</taxon>
        <taxon>Podospora</taxon>
    </lineage>
</organism>
<reference evidence="2" key="2">
    <citation type="submission" date="2023-05" db="EMBL/GenBank/DDBJ databases">
        <authorList>
            <consortium name="Lawrence Berkeley National Laboratory"/>
            <person name="Steindorff A."/>
            <person name="Hensen N."/>
            <person name="Bonometti L."/>
            <person name="Westerberg I."/>
            <person name="Brannstrom I.O."/>
            <person name="Guillou S."/>
            <person name="Cros-Aarteil S."/>
            <person name="Calhoun S."/>
            <person name="Haridas S."/>
            <person name="Kuo A."/>
            <person name="Mondo S."/>
            <person name="Pangilinan J."/>
            <person name="Riley R."/>
            <person name="Labutti K."/>
            <person name="Andreopoulos B."/>
            <person name="Lipzen A."/>
            <person name="Chen C."/>
            <person name="Yanf M."/>
            <person name="Daum C."/>
            <person name="Ng V."/>
            <person name="Clum A."/>
            <person name="Ohm R."/>
            <person name="Martin F."/>
            <person name="Silar P."/>
            <person name="Natvig D."/>
            <person name="Lalanne C."/>
            <person name="Gautier V."/>
            <person name="Ament-Velasquez S.L."/>
            <person name="Kruys A."/>
            <person name="Hutchinson M.I."/>
            <person name="Powell A.J."/>
            <person name="Barry K."/>
            <person name="Miller A.N."/>
            <person name="Grigoriev I.V."/>
            <person name="Debuchy R."/>
            <person name="Gladieux P."/>
            <person name="Thoren M.H."/>
            <person name="Johannesson H."/>
        </authorList>
    </citation>
    <scope>NUCLEOTIDE SEQUENCE</scope>
    <source>
        <strain evidence="2">PSN243</strain>
    </source>
</reference>
<dbReference type="PANTHER" id="PTHR37544">
    <property type="entry name" value="SPRAY-RELATED"/>
    <property type="match status" value="1"/>
</dbReference>
<feature type="transmembrane region" description="Helical" evidence="1">
    <location>
        <begin position="93"/>
        <end position="120"/>
    </location>
</feature>
<dbReference type="AlphaFoldDB" id="A0AAV9GSN8"/>
<evidence type="ECO:0000256" key="1">
    <source>
        <dbReference type="SAM" id="Phobius"/>
    </source>
</evidence>